<comment type="caution">
    <text evidence="3">The sequence shown here is derived from an EMBL/GenBank/DDBJ whole genome shotgun (WGS) entry which is preliminary data.</text>
</comment>
<dbReference type="InterPro" id="IPR052196">
    <property type="entry name" value="Bact_Kbp"/>
</dbReference>
<protein>
    <recommendedName>
        <fullName evidence="2">LysM domain-containing protein</fullName>
    </recommendedName>
</protein>
<keyword evidence="1" id="KW-1133">Transmembrane helix</keyword>
<dbReference type="CDD" id="cd00118">
    <property type="entry name" value="LysM"/>
    <property type="match status" value="1"/>
</dbReference>
<dbReference type="InterPro" id="IPR036779">
    <property type="entry name" value="LysM_dom_sf"/>
</dbReference>
<evidence type="ECO:0000313" key="4">
    <source>
        <dbReference type="Proteomes" id="UP000284451"/>
    </source>
</evidence>
<feature type="transmembrane region" description="Helical" evidence="1">
    <location>
        <begin position="20"/>
        <end position="39"/>
    </location>
</feature>
<accession>A0A443KN06</accession>
<gene>
    <name evidence="3" type="ORF">D2T29_04580</name>
</gene>
<name>A0A443KN06_9RHOB</name>
<dbReference type="RefSeq" id="WP_128231519.1">
    <property type="nucleotide sequence ID" value="NZ_SAUY01000003.1"/>
</dbReference>
<dbReference type="PANTHER" id="PTHR34700">
    <property type="entry name" value="POTASSIUM BINDING PROTEIN KBP"/>
    <property type="match status" value="1"/>
</dbReference>
<evidence type="ECO:0000259" key="2">
    <source>
        <dbReference type="PROSITE" id="PS51782"/>
    </source>
</evidence>
<dbReference type="Proteomes" id="UP000284451">
    <property type="component" value="Unassembled WGS sequence"/>
</dbReference>
<reference evidence="3 4" key="1">
    <citation type="submission" date="2019-01" db="EMBL/GenBank/DDBJ databases">
        <title>Sinorhodobacter populi sp. nov. isolated from the symptomatic bark tissue of Populus euramericana canker.</title>
        <authorList>
            <person name="Xu G."/>
        </authorList>
    </citation>
    <scope>NUCLEOTIDE SEQUENCE [LARGE SCALE GENOMIC DNA]</scope>
    <source>
        <strain evidence="3 4">07D10-4-3</strain>
    </source>
</reference>
<evidence type="ECO:0000256" key="1">
    <source>
        <dbReference type="SAM" id="Phobius"/>
    </source>
</evidence>
<organism evidence="3 4">
    <name type="scientific">Paenirhodobacter populi</name>
    <dbReference type="NCBI Taxonomy" id="2306993"/>
    <lineage>
        <taxon>Bacteria</taxon>
        <taxon>Pseudomonadati</taxon>
        <taxon>Pseudomonadota</taxon>
        <taxon>Alphaproteobacteria</taxon>
        <taxon>Rhodobacterales</taxon>
        <taxon>Rhodobacter group</taxon>
        <taxon>Paenirhodobacter</taxon>
    </lineage>
</organism>
<feature type="domain" description="LysM" evidence="2">
    <location>
        <begin position="326"/>
        <end position="375"/>
    </location>
</feature>
<dbReference type="InterPro" id="IPR018392">
    <property type="entry name" value="LysM"/>
</dbReference>
<proteinExistence type="predicted"/>
<evidence type="ECO:0000313" key="3">
    <source>
        <dbReference type="EMBL" id="RWR34181.1"/>
    </source>
</evidence>
<dbReference type="PANTHER" id="PTHR34700:SF4">
    <property type="entry name" value="PHAGE-LIKE ELEMENT PBSX PROTEIN XKDP"/>
    <property type="match status" value="1"/>
</dbReference>
<dbReference type="AlphaFoldDB" id="A0A443KN06"/>
<dbReference type="Gene3D" id="3.10.350.10">
    <property type="entry name" value="LysM domain"/>
    <property type="match status" value="1"/>
</dbReference>
<dbReference type="PROSITE" id="PS51782">
    <property type="entry name" value="LYSM"/>
    <property type="match status" value="1"/>
</dbReference>
<keyword evidence="1" id="KW-0812">Transmembrane</keyword>
<reference evidence="3 4" key="2">
    <citation type="submission" date="2019-01" db="EMBL/GenBank/DDBJ databases">
        <authorList>
            <person name="Li Y."/>
        </authorList>
    </citation>
    <scope>NUCLEOTIDE SEQUENCE [LARGE SCALE GENOMIC DNA]</scope>
    <source>
        <strain evidence="3 4">07D10-4-3</strain>
    </source>
</reference>
<sequence>MMEQGHDNPEPRQRSARGPIAGGVAAVALIALLFGLWSYDSGRSVGQGDAPASTAVEAAVAPGAAQTAAQQAGDIAAAPPEPAPTPAATAEPTFDMLRAGPDGTITVAGLAAPGATVEILLDGAVIDRVMAGRDGKFASVTLGQPSASPRALTLRSFGTGGLVTVSAESLTVAPSPRALEQAAQAAGESPETVADQTAQAEALAAKPLLADEGGVRVLAQGSGDLVIDTLAFDASHGVEISGRGAPEGAVLRAYIDNAEVGLVAANGEGAWRMVLPAPAPGPHQLRVDALDASGQVLARAETEFTAAPRDVLDAAARPGDGDTRPRLVTIEQGYTLWAIARETYGDPYLYVRVFEANRDQIRDPNRIYPGQVFTLPD</sequence>
<dbReference type="EMBL" id="SAUY01000003">
    <property type="protein sequence ID" value="RWR34181.1"/>
    <property type="molecule type" value="Genomic_DNA"/>
</dbReference>
<keyword evidence="1" id="KW-0472">Membrane</keyword>